<dbReference type="EMBL" id="CP136864">
    <property type="protein sequence ID" value="WOJ93558.1"/>
    <property type="molecule type" value="Genomic_DNA"/>
</dbReference>
<evidence type="ECO:0000313" key="4">
    <source>
        <dbReference type="Proteomes" id="UP001626537"/>
    </source>
</evidence>
<feature type="chain" id="PRO_5045623813" evidence="1">
    <location>
        <begin position="21"/>
        <end position="165"/>
    </location>
</feature>
<name>A0ABZ0I3F4_9GAMM</name>
<dbReference type="Proteomes" id="UP001626537">
    <property type="component" value="Chromosome"/>
</dbReference>
<reference evidence="3 4" key="1">
    <citation type="submission" date="2023-10" db="EMBL/GenBank/DDBJ databases">
        <title>Two novel species belonging to the OM43/NOR5 clade.</title>
        <authorList>
            <person name="Park M."/>
        </authorList>
    </citation>
    <scope>NUCLEOTIDE SEQUENCE [LARGE SCALE GENOMIC DNA]</scope>
    <source>
        <strain evidence="3 4">IMCC43200</strain>
    </source>
</reference>
<organism evidence="3 4">
    <name type="scientific">Congregibacter variabilis</name>
    <dbReference type="NCBI Taxonomy" id="3081200"/>
    <lineage>
        <taxon>Bacteria</taxon>
        <taxon>Pseudomonadati</taxon>
        <taxon>Pseudomonadota</taxon>
        <taxon>Gammaproteobacteria</taxon>
        <taxon>Cellvibrionales</taxon>
        <taxon>Halieaceae</taxon>
        <taxon>Congregibacter</taxon>
    </lineage>
</organism>
<feature type="signal peptide" evidence="1">
    <location>
        <begin position="1"/>
        <end position="20"/>
    </location>
</feature>
<dbReference type="Pfam" id="PF12713">
    <property type="entry name" value="DUF3806"/>
    <property type="match status" value="1"/>
</dbReference>
<proteinExistence type="predicted"/>
<keyword evidence="4" id="KW-1185">Reference proteome</keyword>
<accession>A0ABZ0I3F4</accession>
<gene>
    <name evidence="3" type="ORF">R0135_17525</name>
</gene>
<feature type="domain" description="DUF3806" evidence="2">
    <location>
        <begin position="65"/>
        <end position="148"/>
    </location>
</feature>
<dbReference type="InterPro" id="IPR024266">
    <property type="entry name" value="DUF3806"/>
</dbReference>
<dbReference type="RefSeq" id="WP_407348204.1">
    <property type="nucleotide sequence ID" value="NZ_CP136864.1"/>
</dbReference>
<protein>
    <submittedName>
        <fullName evidence="3">DUF3806 domain-containing protein</fullName>
    </submittedName>
</protein>
<sequence>MRARVVLALFAGLLMAQGSAAQLLDKRITALNPLDRQYMDLQRESLNELTLRYYGGRCCRSQSELQYLQRLLDDGHVLPDQTRELQAMGVALGDLLATELDMHWVVYEDIQGRSRALRLGETENYLFPVTMIARRHEGGDKTPVQDIYRQAYESIEAVRPPLPFQ</sequence>
<keyword evidence="1" id="KW-0732">Signal</keyword>
<evidence type="ECO:0000256" key="1">
    <source>
        <dbReference type="SAM" id="SignalP"/>
    </source>
</evidence>
<dbReference type="Gene3D" id="1.20.120.1090">
    <property type="match status" value="1"/>
</dbReference>
<evidence type="ECO:0000259" key="2">
    <source>
        <dbReference type="Pfam" id="PF12713"/>
    </source>
</evidence>
<evidence type="ECO:0000313" key="3">
    <source>
        <dbReference type="EMBL" id="WOJ93558.1"/>
    </source>
</evidence>